<name>A0A5C5RVV1_9ACTN</name>
<comment type="caution">
    <text evidence="2">The sequence shown here is derived from an EMBL/GenBank/DDBJ whole genome shotgun (WGS) entry which is preliminary data.</text>
</comment>
<feature type="transmembrane region" description="Helical" evidence="1">
    <location>
        <begin position="51"/>
        <end position="73"/>
    </location>
</feature>
<dbReference type="AlphaFoldDB" id="A0A5C5RVV1"/>
<dbReference type="EMBL" id="VIGX01000020">
    <property type="protein sequence ID" value="TWS26904.1"/>
    <property type="molecule type" value="Genomic_DNA"/>
</dbReference>
<proteinExistence type="predicted"/>
<evidence type="ECO:0000256" key="1">
    <source>
        <dbReference type="SAM" id="Phobius"/>
    </source>
</evidence>
<feature type="transmembrane region" description="Helical" evidence="1">
    <location>
        <begin position="128"/>
        <end position="145"/>
    </location>
</feature>
<accession>A0A5C5RVV1</accession>
<evidence type="ECO:0000313" key="2">
    <source>
        <dbReference type="EMBL" id="TWS26904.1"/>
    </source>
</evidence>
<keyword evidence="3" id="KW-1185">Reference proteome</keyword>
<sequence>MQKQWGLYLGSLLFFLVVLGLVYVAGPEAYPQSGGRGAGAVPRSTYVENQLITFGATVVFVAIAVPLVGRGFSPRMKPAVRAYWTEHPEEYRRLTTAWILNTAIVGTIGYGLMVLVKSAFTTMPSAPLGFVLVAAIMAMLFRGLIPVVRPPISGLSGAAPSDSSGRSASPGS</sequence>
<reference evidence="2 3" key="1">
    <citation type="submission" date="2019-06" db="EMBL/GenBank/DDBJ databases">
        <title>Tsukamurella conjunctivitidis sp. nov., Tsukamurella assacharolytica sp. nov. and Tsukamurella sputae sp. nov. isolated from patients with conjunctivitis, bacteraemia (lymphoma) and respiratory infection (sputum) in Hong Kong.</title>
        <authorList>
            <person name="Teng J.L.L."/>
            <person name="Lee H.H."/>
            <person name="Fong J.Y.H."/>
            <person name="Fok K.M.N."/>
            <person name="Lau S.K.P."/>
            <person name="Woo P.C.Y."/>
        </authorList>
    </citation>
    <scope>NUCLEOTIDE SEQUENCE [LARGE SCALE GENOMIC DNA]</scope>
    <source>
        <strain evidence="2 3">HKU72</strain>
    </source>
</reference>
<feature type="transmembrane region" description="Helical" evidence="1">
    <location>
        <begin position="94"/>
        <end position="116"/>
    </location>
</feature>
<protein>
    <submittedName>
        <fullName evidence="2">Uncharacterized protein</fullName>
    </submittedName>
</protein>
<gene>
    <name evidence="2" type="ORF">FK530_21080</name>
</gene>
<organism evidence="2 3">
    <name type="scientific">Tsukamurella conjunctivitidis</name>
    <dbReference type="NCBI Taxonomy" id="2592068"/>
    <lineage>
        <taxon>Bacteria</taxon>
        <taxon>Bacillati</taxon>
        <taxon>Actinomycetota</taxon>
        <taxon>Actinomycetes</taxon>
        <taxon>Mycobacteriales</taxon>
        <taxon>Tsukamurellaceae</taxon>
        <taxon>Tsukamurella</taxon>
    </lineage>
</organism>
<evidence type="ECO:0000313" key="3">
    <source>
        <dbReference type="Proteomes" id="UP000319375"/>
    </source>
</evidence>
<keyword evidence="1" id="KW-1133">Transmembrane helix</keyword>
<keyword evidence="1" id="KW-0812">Transmembrane</keyword>
<dbReference type="RefSeq" id="WP_146488936.1">
    <property type="nucleotide sequence ID" value="NZ_VIGX01000020.1"/>
</dbReference>
<keyword evidence="1" id="KW-0472">Membrane</keyword>
<dbReference type="Proteomes" id="UP000319375">
    <property type="component" value="Unassembled WGS sequence"/>
</dbReference>
<feature type="transmembrane region" description="Helical" evidence="1">
    <location>
        <begin position="7"/>
        <end position="26"/>
    </location>
</feature>